<dbReference type="Gene3D" id="3.20.20.450">
    <property type="entry name" value="EAL domain"/>
    <property type="match status" value="1"/>
</dbReference>
<organism evidence="2 3">
    <name type="scientific">Aquabacterium soli</name>
    <dbReference type="NCBI Taxonomy" id="2493092"/>
    <lineage>
        <taxon>Bacteria</taxon>
        <taxon>Pseudomonadati</taxon>
        <taxon>Pseudomonadota</taxon>
        <taxon>Betaproteobacteria</taxon>
        <taxon>Burkholderiales</taxon>
        <taxon>Aquabacterium</taxon>
    </lineage>
</organism>
<dbReference type="Pfam" id="PF00990">
    <property type="entry name" value="GGDEF"/>
    <property type="match status" value="1"/>
</dbReference>
<dbReference type="SMART" id="SM00052">
    <property type="entry name" value="EAL"/>
    <property type="match status" value="1"/>
</dbReference>
<dbReference type="SUPFAM" id="SSF55073">
    <property type="entry name" value="Nucleotide cyclase"/>
    <property type="match status" value="1"/>
</dbReference>
<dbReference type="InterPro" id="IPR003018">
    <property type="entry name" value="GAF"/>
</dbReference>
<dbReference type="InterPro" id="IPR029787">
    <property type="entry name" value="Nucleotide_cyclase"/>
</dbReference>
<dbReference type="InterPro" id="IPR050706">
    <property type="entry name" value="Cyclic-di-GMP_PDE-like"/>
</dbReference>
<dbReference type="Gene3D" id="3.30.70.270">
    <property type="match status" value="1"/>
</dbReference>
<sequence>MSRIPIPLNETRRLALLQELRILDTPPDQAFDLVTRLASRVFGVPIALVTLIDQGRQWFKSRVGMDIQETPRDQAFCAYAILQADVMVVLDAHTDERFRGNPLVTGDPHIRFYAGAPLTSRDGLTLGTLCLIDSVPHEAFGPQEQAMLLTMAAMVTLRLESLRNIGYMDATMALPNRTRLLDDLEQLGALGTCVSGHLTAVAVDLCGAEYFNDTVKALGYRYADDYLLAARDRLVSLLPPGTTVYRISTTRLGFILGHSDDELGTLLSSIGRACAEPLWLGEIPHNACATMGALRLPDTFNGPDVLRALVSTCDAVRQDGGHWSFYDCSQHEGQRRAFQILSALSTTLSEALAPQGTNQLSLHYQPKVDLRTGRCVGVEALLRWQHPVLGTVSPAEFIALAEKTALIERITRWVMDEALRQAGKWQRQGLNLSVALNVSAVDLDRPGFADELCALLERHAVDPHRIELEFTESAISHRPERLRQHLLRIRGLGVKVSIDDFGTGYSNLTYLKTLSADTLKVDQSFVRNLLNDITDQAIVPALVRLAHEIRHIVVAEGIETREAYEALAAWGCDHGQGYWIARPMPAAALEHWLGNEPGRWPGLYQASRQA</sequence>
<comment type="caution">
    <text evidence="2">The sequence shown here is derived from an EMBL/GenBank/DDBJ whole genome shotgun (WGS) entry which is preliminary data.</text>
</comment>
<evidence type="ECO:0000313" key="2">
    <source>
        <dbReference type="EMBL" id="RRS04068.1"/>
    </source>
</evidence>
<dbReference type="GO" id="GO:0071111">
    <property type="term" value="F:cyclic-guanylate-specific phosphodiesterase activity"/>
    <property type="evidence" value="ECO:0007669"/>
    <property type="project" value="InterPro"/>
</dbReference>
<dbReference type="SMART" id="SM00267">
    <property type="entry name" value="GGDEF"/>
    <property type="match status" value="1"/>
</dbReference>
<dbReference type="PROSITE" id="PS50883">
    <property type="entry name" value="EAL"/>
    <property type="match status" value="1"/>
</dbReference>
<reference evidence="2 3" key="1">
    <citation type="submission" date="2018-12" db="EMBL/GenBank/DDBJ databases">
        <title>The whole draft genome of Aquabacterium sp. SJQ9.</title>
        <authorList>
            <person name="Sun L."/>
            <person name="Gao X."/>
            <person name="Chen W."/>
            <person name="Huang K."/>
        </authorList>
    </citation>
    <scope>NUCLEOTIDE SEQUENCE [LARGE SCALE GENOMIC DNA]</scope>
    <source>
        <strain evidence="2 3">SJQ9</strain>
    </source>
</reference>
<dbReference type="SUPFAM" id="SSF55781">
    <property type="entry name" value="GAF domain-like"/>
    <property type="match status" value="1"/>
</dbReference>
<gene>
    <name evidence="2" type="ORF">EIP75_11815</name>
</gene>
<dbReference type="Gene3D" id="3.30.450.40">
    <property type="match status" value="1"/>
</dbReference>
<dbReference type="InterPro" id="IPR029016">
    <property type="entry name" value="GAF-like_dom_sf"/>
</dbReference>
<dbReference type="InterPro" id="IPR035919">
    <property type="entry name" value="EAL_sf"/>
</dbReference>
<dbReference type="PANTHER" id="PTHR33121">
    <property type="entry name" value="CYCLIC DI-GMP PHOSPHODIESTERASE PDEF"/>
    <property type="match status" value="1"/>
</dbReference>
<protein>
    <submittedName>
        <fullName evidence="2">GGDEF and EAL domain-containing protein</fullName>
    </submittedName>
</protein>
<dbReference type="SMART" id="SM00065">
    <property type="entry name" value="GAF"/>
    <property type="match status" value="1"/>
</dbReference>
<dbReference type="Proteomes" id="UP000269265">
    <property type="component" value="Unassembled WGS sequence"/>
</dbReference>
<accession>A0A3R8TBN5</accession>
<dbReference type="InterPro" id="IPR000160">
    <property type="entry name" value="GGDEF_dom"/>
</dbReference>
<proteinExistence type="predicted"/>
<dbReference type="AlphaFoldDB" id="A0A3R8TBN5"/>
<feature type="domain" description="EAL" evidence="1">
    <location>
        <begin position="341"/>
        <end position="597"/>
    </location>
</feature>
<dbReference type="InterPro" id="IPR001633">
    <property type="entry name" value="EAL_dom"/>
</dbReference>
<dbReference type="RefSeq" id="WP_125243472.1">
    <property type="nucleotide sequence ID" value="NZ_RSED01000008.1"/>
</dbReference>
<dbReference type="InterPro" id="IPR043128">
    <property type="entry name" value="Rev_trsase/Diguanyl_cyclase"/>
</dbReference>
<dbReference type="PANTHER" id="PTHR33121:SF19">
    <property type="entry name" value="CYCLIC DI-GMP PHOSPHODIESTERASE PA2567"/>
    <property type="match status" value="1"/>
</dbReference>
<evidence type="ECO:0000259" key="1">
    <source>
        <dbReference type="PROSITE" id="PS50883"/>
    </source>
</evidence>
<dbReference type="CDD" id="cd01948">
    <property type="entry name" value="EAL"/>
    <property type="match status" value="1"/>
</dbReference>
<dbReference type="Pfam" id="PF01590">
    <property type="entry name" value="GAF"/>
    <property type="match status" value="1"/>
</dbReference>
<keyword evidence="3" id="KW-1185">Reference proteome</keyword>
<dbReference type="Pfam" id="PF00563">
    <property type="entry name" value="EAL"/>
    <property type="match status" value="1"/>
</dbReference>
<dbReference type="OrthoDB" id="9813903at2"/>
<evidence type="ECO:0000313" key="3">
    <source>
        <dbReference type="Proteomes" id="UP000269265"/>
    </source>
</evidence>
<dbReference type="EMBL" id="RSED01000008">
    <property type="protein sequence ID" value="RRS04068.1"/>
    <property type="molecule type" value="Genomic_DNA"/>
</dbReference>
<name>A0A3R8TBN5_9BURK</name>
<dbReference type="SUPFAM" id="SSF141868">
    <property type="entry name" value="EAL domain-like"/>
    <property type="match status" value="1"/>
</dbReference>